<evidence type="ECO:0000259" key="2">
    <source>
        <dbReference type="Pfam" id="PF13845"/>
    </source>
</evidence>
<dbReference type="EMBL" id="SISG01000001">
    <property type="protein sequence ID" value="TBN56242.1"/>
    <property type="molecule type" value="Genomic_DNA"/>
</dbReference>
<dbReference type="Proteomes" id="UP000294194">
    <property type="component" value="Unassembled WGS sequence"/>
</dbReference>
<comment type="caution">
    <text evidence="3">The sequence shown here is derived from an EMBL/GenBank/DDBJ whole genome shotgun (WGS) entry which is preliminary data.</text>
</comment>
<dbReference type="RefSeq" id="WP_130980352.1">
    <property type="nucleotide sequence ID" value="NZ_SISG01000001.1"/>
</dbReference>
<proteinExistence type="predicted"/>
<dbReference type="PROSITE" id="PS51257">
    <property type="entry name" value="PROKAR_LIPOPROTEIN"/>
    <property type="match status" value="1"/>
</dbReference>
<sequence>MKLGTSLLAASSAALLVIGLAGCSFLGETVGQVVDVDGDTSVLEITAGDCINDAESTAAGDVSDVTKVKCTEPHDYEAFHSLTLPDGDYPGQEAVETQAEDVCYTEFETFVGISYDESVLGFTYFTPTTDGWESGDHEIVCLLADLDAEGATVQSSVSLEGSKR</sequence>
<dbReference type="AlphaFoldDB" id="A0A4Q9GN69"/>
<evidence type="ECO:0000256" key="1">
    <source>
        <dbReference type="SAM" id="SignalP"/>
    </source>
</evidence>
<organism evidence="3 4">
    <name type="scientific">Glaciihabitans arcticus</name>
    <dbReference type="NCBI Taxonomy" id="2668039"/>
    <lineage>
        <taxon>Bacteria</taxon>
        <taxon>Bacillati</taxon>
        <taxon>Actinomycetota</taxon>
        <taxon>Actinomycetes</taxon>
        <taxon>Micrococcales</taxon>
        <taxon>Microbacteriaceae</taxon>
        <taxon>Glaciihabitans</taxon>
    </lineage>
</organism>
<accession>A0A4Q9GN69</accession>
<keyword evidence="4" id="KW-1185">Reference proteome</keyword>
<name>A0A4Q9GN69_9MICO</name>
<keyword evidence="1" id="KW-0732">Signal</keyword>
<reference evidence="4" key="1">
    <citation type="submission" date="2019-02" db="EMBL/GenBank/DDBJ databases">
        <title>Glaciihabitans arcticus sp. nov., a psychrotolerant bacterium isolated from polar soil.</title>
        <authorList>
            <person name="Dahal R.H."/>
        </authorList>
    </citation>
    <scope>NUCLEOTIDE SEQUENCE [LARGE SCALE GENOMIC DNA]</scope>
    <source>
        <strain evidence="4">RP-3-7</strain>
    </source>
</reference>
<evidence type="ECO:0000313" key="4">
    <source>
        <dbReference type="Proteomes" id="UP000294194"/>
    </source>
</evidence>
<feature type="signal peptide" evidence="1">
    <location>
        <begin position="1"/>
        <end position="26"/>
    </location>
</feature>
<feature type="domain" description="Septum formation-related" evidence="2">
    <location>
        <begin position="47"/>
        <end position="161"/>
    </location>
</feature>
<gene>
    <name evidence="3" type="ORF">EYE40_01875</name>
</gene>
<dbReference type="InterPro" id="IPR026004">
    <property type="entry name" value="Septum_form"/>
</dbReference>
<feature type="chain" id="PRO_5020968363" evidence="1">
    <location>
        <begin position="27"/>
        <end position="164"/>
    </location>
</feature>
<protein>
    <submittedName>
        <fullName evidence="3">Septum formation protein</fullName>
    </submittedName>
</protein>
<dbReference type="Pfam" id="PF13845">
    <property type="entry name" value="Septum_form"/>
    <property type="match status" value="1"/>
</dbReference>
<evidence type="ECO:0000313" key="3">
    <source>
        <dbReference type="EMBL" id="TBN56242.1"/>
    </source>
</evidence>